<dbReference type="InterPro" id="IPR027379">
    <property type="entry name" value="CLS_N"/>
</dbReference>
<evidence type="ECO:0000313" key="9">
    <source>
        <dbReference type="Proteomes" id="UP000271426"/>
    </source>
</evidence>
<keyword evidence="5 6" id="KW-0472">Membrane</keyword>
<evidence type="ECO:0000256" key="4">
    <source>
        <dbReference type="ARBA" id="ARBA00022989"/>
    </source>
</evidence>
<dbReference type="GO" id="GO:0005886">
    <property type="term" value="C:plasma membrane"/>
    <property type="evidence" value="ECO:0007669"/>
    <property type="project" value="UniProtKB-SubCell"/>
</dbReference>
<dbReference type="Proteomes" id="UP000271426">
    <property type="component" value="Chromosome"/>
</dbReference>
<dbReference type="Pfam" id="PF13396">
    <property type="entry name" value="PLDc_N"/>
    <property type="match status" value="1"/>
</dbReference>
<evidence type="ECO:0000256" key="2">
    <source>
        <dbReference type="ARBA" id="ARBA00022475"/>
    </source>
</evidence>
<comment type="subcellular location">
    <subcellularLocation>
        <location evidence="1">Cell membrane</location>
        <topology evidence="1">Multi-pass membrane protein</topology>
    </subcellularLocation>
</comment>
<feature type="transmembrane region" description="Helical" evidence="6">
    <location>
        <begin position="22"/>
        <end position="39"/>
    </location>
</feature>
<keyword evidence="9" id="KW-1185">Reference proteome</keyword>
<organism evidence="8 9">
    <name type="scientific">Corynebacterium pseudopelargi</name>
    <dbReference type="NCBI Taxonomy" id="2080757"/>
    <lineage>
        <taxon>Bacteria</taxon>
        <taxon>Bacillati</taxon>
        <taxon>Actinomycetota</taxon>
        <taxon>Actinomycetes</taxon>
        <taxon>Mycobacteriales</taxon>
        <taxon>Corynebacteriaceae</taxon>
        <taxon>Corynebacterium</taxon>
    </lineage>
</organism>
<accession>A0A3G6ITZ6</accession>
<evidence type="ECO:0000256" key="6">
    <source>
        <dbReference type="SAM" id="Phobius"/>
    </source>
</evidence>
<keyword evidence="2" id="KW-1003">Cell membrane</keyword>
<name>A0A3G6ITZ6_9CORY</name>
<evidence type="ECO:0000256" key="5">
    <source>
        <dbReference type="ARBA" id="ARBA00023136"/>
    </source>
</evidence>
<evidence type="ECO:0000259" key="7">
    <source>
        <dbReference type="Pfam" id="PF13396"/>
    </source>
</evidence>
<dbReference type="AlphaFoldDB" id="A0A3G6ITZ6"/>
<proteinExistence type="predicted"/>
<feature type="transmembrane region" description="Helical" evidence="6">
    <location>
        <begin position="51"/>
        <end position="72"/>
    </location>
</feature>
<evidence type="ECO:0000256" key="1">
    <source>
        <dbReference type="ARBA" id="ARBA00004651"/>
    </source>
</evidence>
<feature type="domain" description="Cardiolipin synthase N-terminal" evidence="7">
    <location>
        <begin position="27"/>
        <end position="73"/>
    </location>
</feature>
<sequence>MYGGRGSTINRSACITVTAMDWMFWLTLVCVFSAVYVTITELRREASAAQVGLWAAACLVFPILGFIAWFIMRKNA</sequence>
<dbReference type="KEGG" id="cpso:CPPEL_05505"/>
<keyword evidence="4 6" id="KW-1133">Transmembrane helix</keyword>
<keyword evidence="3 6" id="KW-0812">Transmembrane</keyword>
<dbReference type="EMBL" id="CP033898">
    <property type="protein sequence ID" value="AZA09221.1"/>
    <property type="molecule type" value="Genomic_DNA"/>
</dbReference>
<evidence type="ECO:0000313" key="8">
    <source>
        <dbReference type="EMBL" id="AZA09221.1"/>
    </source>
</evidence>
<gene>
    <name evidence="8" type="ORF">CPPEL_05505</name>
</gene>
<evidence type="ECO:0000256" key="3">
    <source>
        <dbReference type="ARBA" id="ARBA00022692"/>
    </source>
</evidence>
<reference evidence="8 9" key="1">
    <citation type="submission" date="2018-11" db="EMBL/GenBank/DDBJ databases">
        <authorList>
            <person name="Kleinhagauer T."/>
            <person name="Glaeser S.P."/>
            <person name="Spergser J."/>
            <person name="Ruckert C."/>
            <person name="Kaempfer P."/>
            <person name="Busse H.-J."/>
        </authorList>
    </citation>
    <scope>NUCLEOTIDE SEQUENCE [LARGE SCALE GENOMIC DNA]</scope>
    <source>
        <strain evidence="8 9">812CH</strain>
    </source>
</reference>
<protein>
    <recommendedName>
        <fullName evidence="7">Cardiolipin synthase N-terminal domain-containing protein</fullName>
    </recommendedName>
</protein>